<dbReference type="RefSeq" id="WP_078502203.1">
    <property type="nucleotide sequence ID" value="NZ_MSZX01000013.1"/>
</dbReference>
<evidence type="ECO:0000259" key="1">
    <source>
        <dbReference type="PROSITE" id="PS51819"/>
    </source>
</evidence>
<dbReference type="Gene3D" id="3.10.180.10">
    <property type="entry name" value="2,3-Dihydroxybiphenyl 1,2-Dioxygenase, domain 1"/>
    <property type="match status" value="2"/>
</dbReference>
<evidence type="ECO:0000313" key="2">
    <source>
        <dbReference type="EMBL" id="OPA73973.1"/>
    </source>
</evidence>
<keyword evidence="3" id="KW-1185">Reference proteome</keyword>
<accession>A0A1T2X319</accession>
<dbReference type="STRING" id="1324314.BVG16_26395"/>
<name>A0A1T2X319_9BACL</name>
<feature type="domain" description="VOC" evidence="1">
    <location>
        <begin position="10"/>
        <end position="127"/>
    </location>
</feature>
<dbReference type="EMBL" id="MSZX01000013">
    <property type="protein sequence ID" value="OPA73973.1"/>
    <property type="molecule type" value="Genomic_DNA"/>
</dbReference>
<proteinExistence type="predicted"/>
<dbReference type="InterPro" id="IPR004360">
    <property type="entry name" value="Glyas_Fos-R_dOase_dom"/>
</dbReference>
<dbReference type="AlphaFoldDB" id="A0A1T2X319"/>
<dbReference type="PROSITE" id="PS51819">
    <property type="entry name" value="VOC"/>
    <property type="match status" value="2"/>
</dbReference>
<organism evidence="2 3">
    <name type="scientific">Paenibacillus selenitireducens</name>
    <dbReference type="NCBI Taxonomy" id="1324314"/>
    <lineage>
        <taxon>Bacteria</taxon>
        <taxon>Bacillati</taxon>
        <taxon>Bacillota</taxon>
        <taxon>Bacilli</taxon>
        <taxon>Bacillales</taxon>
        <taxon>Paenibacillaceae</taxon>
        <taxon>Paenibacillus</taxon>
    </lineage>
</organism>
<dbReference type="PANTHER" id="PTHR43279">
    <property type="entry name" value="CATECHOL-2,3-DIOXYGENASE"/>
    <property type="match status" value="1"/>
</dbReference>
<dbReference type="InterPro" id="IPR029068">
    <property type="entry name" value="Glyas_Bleomycin-R_OHBP_Dase"/>
</dbReference>
<evidence type="ECO:0000313" key="3">
    <source>
        <dbReference type="Proteomes" id="UP000190188"/>
    </source>
</evidence>
<comment type="caution">
    <text evidence="2">The sequence shown here is derived from an EMBL/GenBank/DDBJ whole genome shotgun (WGS) entry which is preliminary data.</text>
</comment>
<dbReference type="CDD" id="cd07255">
    <property type="entry name" value="VOC_BsCatE_like_N"/>
    <property type="match status" value="1"/>
</dbReference>
<feature type="domain" description="VOC" evidence="1">
    <location>
        <begin position="170"/>
        <end position="289"/>
    </location>
</feature>
<sequence length="289" mass="32242">MSYTMPARMELGEVKLKVSDLQRSLQFYQEVVGLKVLHQEERVALLTVDGVNPLVILEEIPNAVVVPRQSAAGLYHFAILLPSREALGLALRNLMEAEVSLGQADHLVSEALYIWDPDMNGIEIYRDRPREEWTYDASRNVVMASDPIDWEDLLKEAEGKAWAGLPVGTKMGHVHFHARDIYKMKEFYCDVMGFDIAANALKEMGALFISAGGYHHHIGLNIWAGANAPLPPANGTGLAYYTIQLPTQDDVEGLVERLRNHGVSIDERDGAWYGQDPSAITFRLVLQDS</sequence>
<reference evidence="2 3" key="1">
    <citation type="submission" date="2017-01" db="EMBL/GenBank/DDBJ databases">
        <title>Genome analysis of Paenibacillus selenitrireducens ES3-24.</title>
        <authorList>
            <person name="Xu D."/>
            <person name="Yao R."/>
            <person name="Zheng S."/>
        </authorList>
    </citation>
    <scope>NUCLEOTIDE SEQUENCE [LARGE SCALE GENOMIC DNA]</scope>
    <source>
        <strain evidence="2 3">ES3-24</strain>
    </source>
</reference>
<dbReference type="OrthoDB" id="9792626at2"/>
<dbReference type="CDD" id="cd16359">
    <property type="entry name" value="VOC_BsCatE_like_C"/>
    <property type="match status" value="1"/>
</dbReference>
<dbReference type="Pfam" id="PF00903">
    <property type="entry name" value="Glyoxalase"/>
    <property type="match status" value="2"/>
</dbReference>
<dbReference type="PANTHER" id="PTHR43279:SF1">
    <property type="entry name" value="CATECHOL-2,3-DIOXYGENASE"/>
    <property type="match status" value="1"/>
</dbReference>
<dbReference type="Proteomes" id="UP000190188">
    <property type="component" value="Unassembled WGS sequence"/>
</dbReference>
<protein>
    <submittedName>
        <fullName evidence="2">Glyoxalase</fullName>
    </submittedName>
</protein>
<dbReference type="InterPro" id="IPR037523">
    <property type="entry name" value="VOC_core"/>
</dbReference>
<dbReference type="SUPFAM" id="SSF54593">
    <property type="entry name" value="Glyoxalase/Bleomycin resistance protein/Dihydroxybiphenyl dioxygenase"/>
    <property type="match status" value="2"/>
</dbReference>
<gene>
    <name evidence="2" type="ORF">BVG16_26395</name>
</gene>